<reference evidence="1 2" key="1">
    <citation type="submission" date="2018-04" db="EMBL/GenBank/DDBJ databases">
        <title>Sphingobacterium sp. M46 Genome.</title>
        <authorList>
            <person name="Cheng J."/>
            <person name="Li Y."/>
        </authorList>
    </citation>
    <scope>NUCLEOTIDE SEQUENCE [LARGE SCALE GENOMIC DNA]</scope>
    <source>
        <strain evidence="1 2">M46</strain>
    </source>
</reference>
<proteinExistence type="predicted"/>
<dbReference type="EMBL" id="QCXX01000008">
    <property type="protein sequence ID" value="PUV21868.1"/>
    <property type="molecule type" value="Genomic_DNA"/>
</dbReference>
<evidence type="ECO:0000313" key="2">
    <source>
        <dbReference type="Proteomes" id="UP000250831"/>
    </source>
</evidence>
<name>A0A363NM28_9SPHI</name>
<gene>
    <name evidence="1" type="ORF">DCO56_23290</name>
</gene>
<dbReference type="Proteomes" id="UP000250831">
    <property type="component" value="Unassembled WGS sequence"/>
</dbReference>
<accession>A0A363NM28</accession>
<dbReference type="AlphaFoldDB" id="A0A363NM28"/>
<evidence type="ECO:0000313" key="1">
    <source>
        <dbReference type="EMBL" id="PUV21868.1"/>
    </source>
</evidence>
<protein>
    <submittedName>
        <fullName evidence="1">Uncharacterized protein</fullName>
    </submittedName>
</protein>
<keyword evidence="2" id="KW-1185">Reference proteome</keyword>
<organism evidence="1 2">
    <name type="scientific">Sphingobacterium athyrii</name>
    <dbReference type="NCBI Taxonomy" id="2152717"/>
    <lineage>
        <taxon>Bacteria</taxon>
        <taxon>Pseudomonadati</taxon>
        <taxon>Bacteroidota</taxon>
        <taxon>Sphingobacteriia</taxon>
        <taxon>Sphingobacteriales</taxon>
        <taxon>Sphingobacteriaceae</taxon>
        <taxon>Sphingobacterium</taxon>
    </lineage>
</organism>
<comment type="caution">
    <text evidence="1">The sequence shown here is derived from an EMBL/GenBank/DDBJ whole genome shotgun (WGS) entry which is preliminary data.</text>
</comment>
<sequence>MISLKQIEVIDQNAPDFLTMQKYQLQMVISMPSCARRNNNQKRGKKENFGIKKYMLQKKTNVKSLLNRNKHIL</sequence>